<gene>
    <name evidence="2" type="ORF">R1flu_024071</name>
</gene>
<evidence type="ECO:0000313" key="3">
    <source>
        <dbReference type="Proteomes" id="UP001605036"/>
    </source>
</evidence>
<protein>
    <submittedName>
        <fullName evidence="2">Uncharacterized protein</fullName>
    </submittedName>
</protein>
<feature type="region of interest" description="Disordered" evidence="1">
    <location>
        <begin position="47"/>
        <end position="83"/>
    </location>
</feature>
<sequence length="83" mass="8578">MDLDHIGIGDKKNHHDGAPCMSEMDAMPSNCVLFLGVDAGRTGGRAPFGEVHGGGPIDTPLSSGVNYGDLSGSENPSEDEHSL</sequence>
<comment type="caution">
    <text evidence="2">The sequence shown here is derived from an EMBL/GenBank/DDBJ whole genome shotgun (WGS) entry which is preliminary data.</text>
</comment>
<evidence type="ECO:0000256" key="1">
    <source>
        <dbReference type="SAM" id="MobiDB-lite"/>
    </source>
</evidence>
<organism evidence="2 3">
    <name type="scientific">Riccia fluitans</name>
    <dbReference type="NCBI Taxonomy" id="41844"/>
    <lineage>
        <taxon>Eukaryota</taxon>
        <taxon>Viridiplantae</taxon>
        <taxon>Streptophyta</taxon>
        <taxon>Embryophyta</taxon>
        <taxon>Marchantiophyta</taxon>
        <taxon>Marchantiopsida</taxon>
        <taxon>Marchantiidae</taxon>
        <taxon>Marchantiales</taxon>
        <taxon>Ricciaceae</taxon>
        <taxon>Riccia</taxon>
    </lineage>
</organism>
<keyword evidence="3" id="KW-1185">Reference proteome</keyword>
<dbReference type="EMBL" id="JBHFFA010000007">
    <property type="protein sequence ID" value="KAL2612379.1"/>
    <property type="molecule type" value="Genomic_DNA"/>
</dbReference>
<dbReference type="AlphaFoldDB" id="A0ABD1XTU3"/>
<dbReference type="Proteomes" id="UP001605036">
    <property type="component" value="Unassembled WGS sequence"/>
</dbReference>
<name>A0ABD1XTU3_9MARC</name>
<reference evidence="2 3" key="1">
    <citation type="submission" date="2024-09" db="EMBL/GenBank/DDBJ databases">
        <title>Chromosome-scale assembly of Riccia fluitans.</title>
        <authorList>
            <person name="Paukszto L."/>
            <person name="Sawicki J."/>
            <person name="Karawczyk K."/>
            <person name="Piernik-Szablinska J."/>
            <person name="Szczecinska M."/>
            <person name="Mazdziarz M."/>
        </authorList>
    </citation>
    <scope>NUCLEOTIDE SEQUENCE [LARGE SCALE GENOMIC DNA]</scope>
    <source>
        <strain evidence="2">Rf_01</strain>
        <tissue evidence="2">Aerial parts of the thallus</tissue>
    </source>
</reference>
<accession>A0ABD1XTU3</accession>
<proteinExistence type="predicted"/>
<evidence type="ECO:0000313" key="2">
    <source>
        <dbReference type="EMBL" id="KAL2612379.1"/>
    </source>
</evidence>